<feature type="non-terminal residue" evidence="1">
    <location>
        <position position="1"/>
    </location>
</feature>
<dbReference type="AlphaFoldDB" id="A0A3E2HRU6"/>
<comment type="caution">
    <text evidence="1">The sequence shown here is derived from an EMBL/GenBank/DDBJ whole genome shotgun (WGS) entry which is preliminary data.</text>
</comment>
<name>A0A3E2HRU6_SCYLI</name>
<feature type="non-terminal residue" evidence="1">
    <location>
        <position position="182"/>
    </location>
</feature>
<reference evidence="1 2" key="1">
    <citation type="submission" date="2018-05" db="EMBL/GenBank/DDBJ databases">
        <title>Draft genome sequence of Scytalidium lignicola DSM 105466, a ubiquitous saprotrophic fungus.</title>
        <authorList>
            <person name="Buettner E."/>
            <person name="Gebauer A.M."/>
            <person name="Hofrichter M."/>
            <person name="Liers C."/>
            <person name="Kellner H."/>
        </authorList>
    </citation>
    <scope>NUCLEOTIDE SEQUENCE [LARGE SCALE GENOMIC DNA]</scope>
    <source>
        <strain evidence="1 2">DSM 105466</strain>
    </source>
</reference>
<dbReference type="EMBL" id="NCSJ02000002">
    <property type="protein sequence ID" value="RFU36093.1"/>
    <property type="molecule type" value="Genomic_DNA"/>
</dbReference>
<sequence length="182" mass="20954">MADGLNPQRTARVAALLSEFQNLQFYIASAPNNPPDQDDYYTEGWSTLRQCYYDGQNILNCAEDNQVPLARGGVEEQEKAELQQVLLDAYARRHEAQKIYLRQAAAQRWIGWRDHVLQGQRPHAGHTEQLAACDEALRVELAAVNDDTVYAEMRTSDYQMGCWTLEDPTLRQVQRWIRNRLS</sequence>
<accession>A0A3E2HRU6</accession>
<evidence type="ECO:0000313" key="2">
    <source>
        <dbReference type="Proteomes" id="UP000258309"/>
    </source>
</evidence>
<gene>
    <name evidence="1" type="ORF">B7463_g186</name>
</gene>
<organism evidence="1 2">
    <name type="scientific">Scytalidium lignicola</name>
    <name type="common">Hyphomycete</name>
    <dbReference type="NCBI Taxonomy" id="5539"/>
    <lineage>
        <taxon>Eukaryota</taxon>
        <taxon>Fungi</taxon>
        <taxon>Dikarya</taxon>
        <taxon>Ascomycota</taxon>
        <taxon>Pezizomycotina</taxon>
        <taxon>Leotiomycetes</taxon>
        <taxon>Leotiomycetes incertae sedis</taxon>
        <taxon>Scytalidium</taxon>
    </lineage>
</organism>
<dbReference type="OrthoDB" id="4510061at2759"/>
<keyword evidence="2" id="KW-1185">Reference proteome</keyword>
<dbReference type="OMA" id="GHWLDDD"/>
<proteinExistence type="predicted"/>
<evidence type="ECO:0000313" key="1">
    <source>
        <dbReference type="EMBL" id="RFU36093.1"/>
    </source>
</evidence>
<dbReference type="Proteomes" id="UP000258309">
    <property type="component" value="Unassembled WGS sequence"/>
</dbReference>
<protein>
    <submittedName>
        <fullName evidence="1">Uncharacterized protein</fullName>
    </submittedName>
</protein>